<comment type="similarity">
    <text evidence="2">Belongs to the membrane fusion protein (MFP) (TC 8.A.1) family.</text>
</comment>
<name>A0ABU5DFK3_9BURK</name>
<gene>
    <name evidence="7" type="ORF">SNE35_11085</name>
</gene>
<accession>A0ABU5DFK3</accession>
<dbReference type="NCBIfam" id="TIGR01730">
    <property type="entry name" value="RND_mfp"/>
    <property type="match status" value="1"/>
</dbReference>
<dbReference type="Proteomes" id="UP001285263">
    <property type="component" value="Unassembled WGS sequence"/>
</dbReference>
<dbReference type="Gene3D" id="2.40.50.100">
    <property type="match status" value="1"/>
</dbReference>
<evidence type="ECO:0000256" key="4">
    <source>
        <dbReference type="SAM" id="Coils"/>
    </source>
</evidence>
<keyword evidence="5" id="KW-0812">Transmembrane</keyword>
<dbReference type="Pfam" id="PF25967">
    <property type="entry name" value="RND-MFP_C"/>
    <property type="match status" value="1"/>
</dbReference>
<comment type="subcellular location">
    <subcellularLocation>
        <location evidence="1">Cell envelope</location>
    </subcellularLocation>
</comment>
<evidence type="ECO:0000256" key="3">
    <source>
        <dbReference type="ARBA" id="ARBA00023054"/>
    </source>
</evidence>
<keyword evidence="5" id="KW-1133">Transmembrane helix</keyword>
<feature type="domain" description="Multidrug resistance protein MdtA-like C-terminal permuted SH3" evidence="6">
    <location>
        <begin position="365"/>
        <end position="414"/>
    </location>
</feature>
<feature type="coiled-coil region" evidence="4">
    <location>
        <begin position="218"/>
        <end position="245"/>
    </location>
</feature>
<protein>
    <submittedName>
        <fullName evidence="7">Efflux RND transporter periplasmic adaptor subunit</fullName>
    </submittedName>
</protein>
<keyword evidence="8" id="KW-1185">Reference proteome</keyword>
<evidence type="ECO:0000256" key="1">
    <source>
        <dbReference type="ARBA" id="ARBA00004196"/>
    </source>
</evidence>
<keyword evidence="5" id="KW-0472">Membrane</keyword>
<dbReference type="Gene3D" id="2.40.420.20">
    <property type="match status" value="1"/>
</dbReference>
<comment type="caution">
    <text evidence="7">The sequence shown here is derived from an EMBL/GenBank/DDBJ whole genome shotgun (WGS) entry which is preliminary data.</text>
</comment>
<evidence type="ECO:0000256" key="5">
    <source>
        <dbReference type="SAM" id="Phobius"/>
    </source>
</evidence>
<dbReference type="PANTHER" id="PTHR32347:SF14">
    <property type="entry name" value="EFFLUX SYSTEM COMPONENT YKNX-RELATED"/>
    <property type="match status" value="1"/>
</dbReference>
<dbReference type="RefSeq" id="WP_320422959.1">
    <property type="nucleotide sequence ID" value="NZ_JAXCLA010000003.1"/>
</dbReference>
<evidence type="ECO:0000256" key="2">
    <source>
        <dbReference type="ARBA" id="ARBA00009477"/>
    </source>
</evidence>
<dbReference type="InterPro" id="IPR058627">
    <property type="entry name" value="MdtA-like_C"/>
</dbReference>
<reference evidence="7 8" key="1">
    <citation type="submission" date="2023-11" db="EMBL/GenBank/DDBJ databases">
        <title>Paucibacter sp. nov., isolated from fresh soil in Korea.</title>
        <authorList>
            <person name="Le N.T.T."/>
        </authorList>
    </citation>
    <scope>NUCLEOTIDE SEQUENCE [LARGE SCALE GENOMIC DNA]</scope>
    <source>
        <strain evidence="7 8">R3-3</strain>
    </source>
</reference>
<dbReference type="InterPro" id="IPR006143">
    <property type="entry name" value="RND_pump_MFP"/>
</dbReference>
<dbReference type="Gene3D" id="1.10.287.470">
    <property type="entry name" value="Helix hairpin bin"/>
    <property type="match status" value="1"/>
</dbReference>
<dbReference type="Gene3D" id="2.40.30.170">
    <property type="match status" value="1"/>
</dbReference>
<evidence type="ECO:0000313" key="7">
    <source>
        <dbReference type="EMBL" id="MDY0745057.1"/>
    </source>
</evidence>
<evidence type="ECO:0000259" key="6">
    <source>
        <dbReference type="Pfam" id="PF25967"/>
    </source>
</evidence>
<keyword evidence="3 4" id="KW-0175">Coiled coil</keyword>
<feature type="transmembrane region" description="Helical" evidence="5">
    <location>
        <begin position="21"/>
        <end position="39"/>
    </location>
</feature>
<proteinExistence type="inferred from homology"/>
<organism evidence="7 8">
    <name type="scientific">Roseateles agri</name>
    <dbReference type="NCBI Taxonomy" id="3098619"/>
    <lineage>
        <taxon>Bacteria</taxon>
        <taxon>Pseudomonadati</taxon>
        <taxon>Pseudomonadota</taxon>
        <taxon>Betaproteobacteria</taxon>
        <taxon>Burkholderiales</taxon>
        <taxon>Sphaerotilaceae</taxon>
        <taxon>Roseateles</taxon>
    </lineage>
</organism>
<feature type="coiled-coil region" evidence="4">
    <location>
        <begin position="148"/>
        <end position="175"/>
    </location>
</feature>
<dbReference type="InterPro" id="IPR050465">
    <property type="entry name" value="UPF0194_transport"/>
</dbReference>
<dbReference type="PANTHER" id="PTHR32347">
    <property type="entry name" value="EFFLUX SYSTEM COMPONENT YKNX-RELATED"/>
    <property type="match status" value="1"/>
</dbReference>
<evidence type="ECO:0000313" key="8">
    <source>
        <dbReference type="Proteomes" id="UP001285263"/>
    </source>
</evidence>
<sequence>MIRDTSAQDRVIQAAPGRRRQVVIAVGALALLALGVLAWPQLQRLGSGTAGTSVSESRLTISAVERGAFVRDIAGEGKVVAANAPTLYASNGGAVTLLVHAGDKVARGQVLARIDSPDLANRLAQERSNADSMRADVLRAQVDARQQSAQLQSEYENASIDLKTAQNDLDRQTQAFKAGAAASMQVDHARDTLEKARVTLTHAAAGRGMKEDALKFDVQAKQAALARQELLVKDLQRQVGELEVRSPADGQVGQLLVAERATVAKDAQLLTVIDLSALEVQMQVAESFARDLAIGMPGDISGGGQNWKGSISTVSPEVVNGEVAARLRFDGAQPEQLRQNQRLSVRVLLDKRDNVTFLRRGSFADENGGTAVYLLRDDGTAERVPVRLGARSLDKVEVLDGLKPGDRVVISGGDAFGSAPRVTISH</sequence>
<dbReference type="EMBL" id="JAXCLA010000003">
    <property type="protein sequence ID" value="MDY0745057.1"/>
    <property type="molecule type" value="Genomic_DNA"/>
</dbReference>